<feature type="region of interest" description="Disordered" evidence="1">
    <location>
        <begin position="65"/>
        <end position="85"/>
    </location>
</feature>
<dbReference type="RefSeq" id="WP_004982427.1">
    <property type="nucleotide sequence ID" value="NZ_KB849705.1"/>
</dbReference>
<organism evidence="4 5">
    <name type="scientific">Acinetobacter johnsonii ANC 3681</name>
    <dbReference type="NCBI Taxonomy" id="1217662"/>
    <lineage>
        <taxon>Bacteria</taxon>
        <taxon>Pseudomonadati</taxon>
        <taxon>Pseudomonadota</taxon>
        <taxon>Gammaproteobacteria</taxon>
        <taxon>Moraxellales</taxon>
        <taxon>Moraxellaceae</taxon>
        <taxon>Acinetobacter</taxon>
    </lineage>
</organism>
<dbReference type="CDD" id="cd20707">
    <property type="entry name" value="MIX_III"/>
    <property type="match status" value="1"/>
</dbReference>
<feature type="transmembrane region" description="Helical" evidence="2">
    <location>
        <begin position="852"/>
        <end position="874"/>
    </location>
</feature>
<evidence type="ECO:0000259" key="3">
    <source>
        <dbReference type="Pfam" id="PF20249"/>
    </source>
</evidence>
<evidence type="ECO:0000313" key="5">
    <source>
        <dbReference type="Proteomes" id="UP000018444"/>
    </source>
</evidence>
<keyword evidence="2" id="KW-1133">Transmembrane helix</keyword>
<dbReference type="EMBL" id="APPZ01000007">
    <property type="protein sequence ID" value="ENV72844.1"/>
    <property type="molecule type" value="Genomic_DNA"/>
</dbReference>
<dbReference type="PATRIC" id="fig|1217662.4.peg.2253"/>
<feature type="transmembrane region" description="Helical" evidence="2">
    <location>
        <begin position="771"/>
        <end position="791"/>
    </location>
</feature>
<dbReference type="Proteomes" id="UP000018444">
    <property type="component" value="Unassembled WGS sequence"/>
</dbReference>
<dbReference type="InterPro" id="IPR048126">
    <property type="entry name" value="Toxin_VasX"/>
</dbReference>
<dbReference type="NCBIfam" id="NF041559">
    <property type="entry name" value="BTH_I2691_fam"/>
    <property type="match status" value="1"/>
</dbReference>
<dbReference type="InterPro" id="IPR046864">
    <property type="entry name" value="VasX_N"/>
</dbReference>
<gene>
    <name evidence="4" type="ORF">F946_02324</name>
</gene>
<feature type="domain" description="Toxin VasX N-terminal region" evidence="3">
    <location>
        <begin position="87"/>
        <end position="229"/>
    </location>
</feature>
<evidence type="ECO:0000256" key="2">
    <source>
        <dbReference type="SAM" id="Phobius"/>
    </source>
</evidence>
<evidence type="ECO:0000313" key="4">
    <source>
        <dbReference type="EMBL" id="ENV72844.1"/>
    </source>
</evidence>
<reference evidence="4 5" key="1">
    <citation type="submission" date="2013-02" db="EMBL/GenBank/DDBJ databases">
        <title>The Genome Sequence of Acinetobacter johnsonii ANC 3681.</title>
        <authorList>
            <consortium name="The Broad Institute Genome Sequencing Platform"/>
            <consortium name="The Broad Institute Genome Sequencing Center for Infectious Disease"/>
            <person name="Cerqueira G."/>
            <person name="Feldgarden M."/>
            <person name="Courvalin P."/>
            <person name="Perichon B."/>
            <person name="Grillot-Courvalin C."/>
            <person name="Clermont D."/>
            <person name="Rocha E."/>
            <person name="Yoon E.-J."/>
            <person name="Nemec A."/>
            <person name="Walker B."/>
            <person name="Young S.K."/>
            <person name="Zeng Q."/>
            <person name="Gargeya S."/>
            <person name="Fitzgerald M."/>
            <person name="Haas B."/>
            <person name="Abouelleil A."/>
            <person name="Alvarado L."/>
            <person name="Arachchi H.M."/>
            <person name="Berlin A.M."/>
            <person name="Chapman S.B."/>
            <person name="Dewar J."/>
            <person name="Goldberg J."/>
            <person name="Griggs A."/>
            <person name="Gujja S."/>
            <person name="Hansen M."/>
            <person name="Howarth C."/>
            <person name="Imamovic A."/>
            <person name="Larimer J."/>
            <person name="McCowan C."/>
            <person name="Murphy C."/>
            <person name="Neiman D."/>
            <person name="Pearson M."/>
            <person name="Priest M."/>
            <person name="Roberts A."/>
            <person name="Saif S."/>
            <person name="Shea T."/>
            <person name="Sisk P."/>
            <person name="Sykes S."/>
            <person name="Wortman J."/>
            <person name="Nusbaum C."/>
            <person name="Birren B."/>
        </authorList>
    </citation>
    <scope>NUCLEOTIDE SEQUENCE [LARGE SCALE GENOMIC DNA]</scope>
    <source>
        <strain evidence="4 5">ANC 3681</strain>
    </source>
</reference>
<dbReference type="Pfam" id="PF20249">
    <property type="entry name" value="VasX_N"/>
    <property type="match status" value="1"/>
</dbReference>
<keyword evidence="2" id="KW-0812">Transmembrane</keyword>
<feature type="transmembrane region" description="Helical" evidence="2">
    <location>
        <begin position="737"/>
        <end position="759"/>
    </location>
</feature>
<evidence type="ECO:0000256" key="1">
    <source>
        <dbReference type="SAM" id="MobiDB-lite"/>
    </source>
</evidence>
<dbReference type="GeneID" id="56339484"/>
<comment type="caution">
    <text evidence="4">The sequence shown here is derived from an EMBL/GenBank/DDBJ whole genome shotgun (WGS) entry which is preliminary data.</text>
</comment>
<feature type="transmembrane region" description="Helical" evidence="2">
    <location>
        <begin position="811"/>
        <end position="831"/>
    </location>
</feature>
<keyword evidence="2" id="KW-0472">Membrane</keyword>
<dbReference type="AlphaFoldDB" id="N9CQN4"/>
<proteinExistence type="predicted"/>
<dbReference type="HOGENOM" id="CLU_014652_0_0_6"/>
<sequence length="916" mass="102456">MTTNQQTNLKTPNASNSKFNEMIQQQKQKQAKILVPGKAESVGSMSNKTNAEKVNNRIKTSNIAKSVKQSTPANVQNNSPGQSQKECSFCRKTGFNILPLRYTVVRGNAPALPATLGKNVKDIQLSHFKYAVEMIDTGYIYRLVKRASGALEWAGYLVTPKGHLSYFPVGKAAPKSVPEFACKGAGHNFNSSVISVESNPKDEAKVAYIIHTHVPMSKAKLSEYEKNAEKFVTEGKWQKVLISAGNTQEHCIAAGQFKTTVYNIKSFGENRIDATLNKFKNEPKSLACMALYDPVGITKKLNEGRNSQFGKLTKYLAKNEEKISNEHRLQSSQLVDSIKMVVENKLINQQLSARSQVVDLNEKLEYARDKMPKFGSMDQREYLSKVQEIWDRAPAAEKDKFLQQRNKKFAEGEQNLKEKIITQSKAEAKLTWETKYSPKINWDAKKDFDKEVKKLTNEGITLAQTYASDHIKWLKSNHLLNAFYIYDQTILKEYGALFHIHALAVMDGMTGCDEGQALMEKWLGVAKISDDNLYMRAVTYNQKNLIDQYNAKSSEIISLTWDQTQSSLKSLIAAFVSADQLWEQWLADPNNKVNNLKWYNPAKSLLWISEITRSVTKWSLQYNVNPLIAKSLARVSFIAYAHSSLLTDRVPKWSLLYNIDLKMTNAGAQLNTTEIQRRWKNAGQNTAAQKIKEILSKSPASVALRISAIVALFELMNLGTQAGLFAGDKNWENGFKVTAGLLASSAAVLDVAGGGITALSFEEKANQIKRFGAWFAVGGATFGFIADTTALSKEYLGDKNGWLIALLASKLIPSLGMLAVSFGMLIQLPILRSTMIEIASKNALVSKLLLVNFIRGAAMFNWIGMGLTVLEIIFRNYYLDNELQKWCEKSIFGFEANKYKSLEEEENAFSKAIVSI</sequence>
<protein>
    <recommendedName>
        <fullName evidence="3">Toxin VasX N-terminal region domain-containing protein</fullName>
    </recommendedName>
</protein>
<accession>N9CQN4</accession>
<name>N9CQN4_ACIJO</name>